<gene>
    <name evidence="2" type="ORF">HUF19_05065</name>
</gene>
<sequence>MPMKVLSVLSRPVKEKLAHADHRDLTSSGFWIGHLLMIAATIAGVYLAAQAGLQQAILFDDITSKETNYYLRQSLYDEVNTNVEILRKYNEEYFSRGISVQELKQNNPKISRYVWETMKYSPNTLETPSYFLSEIQNFYRNVDDLIEKREKFTYGPTYATKLLVEQLDNMEKNVLPKLAANSNKLADELMVYNVDVREEKDIASE</sequence>
<evidence type="ECO:0008006" key="4">
    <source>
        <dbReference type="Google" id="ProtNLM"/>
    </source>
</evidence>
<name>A0ABY6A7A1_9GAMM</name>
<evidence type="ECO:0000313" key="3">
    <source>
        <dbReference type="Proteomes" id="UP001065322"/>
    </source>
</evidence>
<keyword evidence="3" id="KW-1185">Reference proteome</keyword>
<evidence type="ECO:0000313" key="2">
    <source>
        <dbReference type="EMBL" id="UXD86851.1"/>
    </source>
</evidence>
<accession>A0ABY6A7A1</accession>
<organism evidence="2 3">
    <name type="scientific">Thalassolituus hydrocarboniclasticus</name>
    <dbReference type="NCBI Taxonomy" id="2742796"/>
    <lineage>
        <taxon>Bacteria</taxon>
        <taxon>Pseudomonadati</taxon>
        <taxon>Pseudomonadota</taxon>
        <taxon>Gammaproteobacteria</taxon>
        <taxon>Oceanospirillales</taxon>
        <taxon>Oceanospirillaceae</taxon>
        <taxon>Thalassolituus</taxon>
    </lineage>
</organism>
<proteinExistence type="predicted"/>
<feature type="transmembrane region" description="Helical" evidence="1">
    <location>
        <begin position="30"/>
        <end position="49"/>
    </location>
</feature>
<dbReference type="EMBL" id="CP054475">
    <property type="protein sequence ID" value="UXD86851.1"/>
    <property type="molecule type" value="Genomic_DNA"/>
</dbReference>
<dbReference type="Proteomes" id="UP001065322">
    <property type="component" value="Chromosome"/>
</dbReference>
<evidence type="ECO:0000256" key="1">
    <source>
        <dbReference type="SAM" id="Phobius"/>
    </source>
</evidence>
<keyword evidence="1" id="KW-0472">Membrane</keyword>
<keyword evidence="1" id="KW-1133">Transmembrane helix</keyword>
<reference evidence="3" key="1">
    <citation type="submission" date="2020-06" db="EMBL/GenBank/DDBJ databases">
        <title>Thalassolituus marinus alknpb1M-1, a hydrocarbon-degrading bacterium isolated from the deep-sea overlying water using an in-situ strategy from the South China Sea basin.</title>
        <authorList>
            <person name="Dong C."/>
            <person name="Chen Y."/>
            <person name="Shao Z."/>
        </authorList>
    </citation>
    <scope>NUCLEOTIDE SEQUENCE [LARGE SCALE GENOMIC DNA]</scope>
    <source>
        <strain evidence="3">alknpb1M-1</strain>
    </source>
</reference>
<dbReference type="RefSeq" id="WP_260998779.1">
    <property type="nucleotide sequence ID" value="NZ_CP054475.1"/>
</dbReference>
<protein>
    <recommendedName>
        <fullName evidence="4">Chemotaxis methyl-accepting receptor HlyB-like 4HB MCP domain-containing protein</fullName>
    </recommendedName>
</protein>
<keyword evidence="1" id="KW-0812">Transmembrane</keyword>